<feature type="domain" description="CAAX prenyl protease 2/Lysostaphin resistance protein A-like" evidence="3">
    <location>
        <begin position="134"/>
        <end position="227"/>
    </location>
</feature>
<dbReference type="GO" id="GO:0016787">
    <property type="term" value="F:hydrolase activity"/>
    <property type="evidence" value="ECO:0007669"/>
    <property type="project" value="UniProtKB-KW"/>
</dbReference>
<dbReference type="InterPro" id="IPR003675">
    <property type="entry name" value="Rce1/LyrA-like_dom"/>
</dbReference>
<organism evidence="4 5">
    <name type="scientific">Levilactobacillus lanxiensis</name>
    <dbReference type="NCBI Taxonomy" id="2799568"/>
    <lineage>
        <taxon>Bacteria</taxon>
        <taxon>Bacillati</taxon>
        <taxon>Bacillota</taxon>
        <taxon>Bacilli</taxon>
        <taxon>Lactobacillales</taxon>
        <taxon>Lactobacillaceae</taxon>
        <taxon>Levilactobacillus</taxon>
    </lineage>
</organism>
<dbReference type="Proteomes" id="UP001597189">
    <property type="component" value="Unassembled WGS sequence"/>
</dbReference>
<dbReference type="Pfam" id="PF02517">
    <property type="entry name" value="Rce1-like"/>
    <property type="match status" value="1"/>
</dbReference>
<dbReference type="EMBL" id="JBHTOD010000002">
    <property type="protein sequence ID" value="MFD1454814.1"/>
    <property type="molecule type" value="Genomic_DNA"/>
</dbReference>
<protein>
    <submittedName>
        <fullName evidence="4">CPBP family intramembrane glutamic endopeptidase</fullName>
        <ecNumber evidence="4">3.4.-.-</ecNumber>
    </submittedName>
</protein>
<feature type="transmembrane region" description="Helical" evidence="2">
    <location>
        <begin position="21"/>
        <end position="39"/>
    </location>
</feature>
<reference evidence="5" key="1">
    <citation type="journal article" date="2019" name="Int. J. Syst. Evol. Microbiol.">
        <title>The Global Catalogue of Microorganisms (GCM) 10K type strain sequencing project: providing services to taxonomists for standard genome sequencing and annotation.</title>
        <authorList>
            <consortium name="The Broad Institute Genomics Platform"/>
            <consortium name="The Broad Institute Genome Sequencing Center for Infectious Disease"/>
            <person name="Wu L."/>
            <person name="Ma J."/>
        </authorList>
    </citation>
    <scope>NUCLEOTIDE SEQUENCE [LARGE SCALE GENOMIC DNA]</scope>
    <source>
        <strain evidence="5">CCM 8979</strain>
    </source>
</reference>
<keyword evidence="5" id="KW-1185">Reference proteome</keyword>
<accession>A0ABW4D1L2</accession>
<proteinExistence type="inferred from homology"/>
<dbReference type="InterPro" id="IPR052710">
    <property type="entry name" value="CAAX_protease"/>
</dbReference>
<dbReference type="PANTHER" id="PTHR36435">
    <property type="entry name" value="SLR1288 PROTEIN"/>
    <property type="match status" value="1"/>
</dbReference>
<keyword evidence="2" id="KW-1133">Transmembrane helix</keyword>
<evidence type="ECO:0000256" key="1">
    <source>
        <dbReference type="ARBA" id="ARBA00009067"/>
    </source>
</evidence>
<feature type="transmembrane region" description="Helical" evidence="2">
    <location>
        <begin position="51"/>
        <end position="71"/>
    </location>
</feature>
<evidence type="ECO:0000256" key="2">
    <source>
        <dbReference type="SAM" id="Phobius"/>
    </source>
</evidence>
<evidence type="ECO:0000259" key="3">
    <source>
        <dbReference type="Pfam" id="PF02517"/>
    </source>
</evidence>
<gene>
    <name evidence="4" type="ORF">ACFQ44_03825</name>
</gene>
<keyword evidence="2" id="KW-0472">Membrane</keyword>
<evidence type="ECO:0000313" key="5">
    <source>
        <dbReference type="Proteomes" id="UP001597189"/>
    </source>
</evidence>
<sequence>MNKLNQLLTAAGSWLIRSLKWIGFLVIYLADSLILQAATSKASHPQVATRLIGIMLIYSAFLLAFLTWRYWQQLKKNNPRHIGKTPFTAKRSWQLAGLFLLMLVIQFGWTFLINSHVLSSPANQTALNTQILQLPFWNLAYAILLAPFVEEMIFRGIFLNYFFRENSRVMNFLGVFMSGLIFGMMHVMSFSFTLLMYSALGWVLGYTYLKFRDLRYNVTLHFLNNALSLLSFI</sequence>
<comment type="similarity">
    <text evidence="1">Belongs to the UPF0177 family.</text>
</comment>
<feature type="transmembrane region" description="Helical" evidence="2">
    <location>
        <begin position="131"/>
        <end position="149"/>
    </location>
</feature>
<feature type="transmembrane region" description="Helical" evidence="2">
    <location>
        <begin position="92"/>
        <end position="111"/>
    </location>
</feature>
<dbReference type="EC" id="3.4.-.-" evidence="4"/>
<evidence type="ECO:0000313" key="4">
    <source>
        <dbReference type="EMBL" id="MFD1454814.1"/>
    </source>
</evidence>
<keyword evidence="4" id="KW-0378">Hydrolase</keyword>
<dbReference type="RefSeq" id="WP_203642920.1">
    <property type="nucleotide sequence ID" value="NZ_BOLN01000002.1"/>
</dbReference>
<comment type="caution">
    <text evidence="4">The sequence shown here is derived from an EMBL/GenBank/DDBJ whole genome shotgun (WGS) entry which is preliminary data.</text>
</comment>
<name>A0ABW4D1L2_9LACO</name>
<dbReference type="PANTHER" id="PTHR36435:SF1">
    <property type="entry name" value="CAAX AMINO TERMINAL PROTEASE FAMILY PROTEIN"/>
    <property type="match status" value="1"/>
</dbReference>
<keyword evidence="2" id="KW-0812">Transmembrane</keyword>
<feature type="transmembrane region" description="Helical" evidence="2">
    <location>
        <begin position="169"/>
        <end position="188"/>
    </location>
</feature>